<dbReference type="AlphaFoldDB" id="A0A369B3N8"/>
<dbReference type="InterPro" id="IPR007492">
    <property type="entry name" value="LytTR_DNA-bd_dom"/>
</dbReference>
<dbReference type="GO" id="GO:0000156">
    <property type="term" value="F:phosphorelay response regulator activity"/>
    <property type="evidence" value="ECO:0007669"/>
    <property type="project" value="InterPro"/>
</dbReference>
<dbReference type="SMART" id="SM00850">
    <property type="entry name" value="LytTR"/>
    <property type="match status" value="1"/>
</dbReference>
<evidence type="ECO:0000256" key="1">
    <source>
        <dbReference type="ARBA" id="ARBA00022490"/>
    </source>
</evidence>
<dbReference type="EMBL" id="NGJX01000001">
    <property type="protein sequence ID" value="RSU05640.1"/>
    <property type="molecule type" value="Genomic_DNA"/>
</dbReference>
<accession>A0A369B3N8</accession>
<keyword evidence="3" id="KW-0238">DNA-binding</keyword>
<evidence type="ECO:0000256" key="2">
    <source>
        <dbReference type="ARBA" id="ARBA00023015"/>
    </source>
</evidence>
<dbReference type="PANTHER" id="PTHR37299:SF2">
    <property type="entry name" value="HTH LYTTR-TYPE DOMAIN-CONTAINING PROTEIN"/>
    <property type="match status" value="1"/>
</dbReference>
<dbReference type="GO" id="GO:0003677">
    <property type="term" value="F:DNA binding"/>
    <property type="evidence" value="ECO:0007669"/>
    <property type="project" value="UniProtKB-KW"/>
</dbReference>
<dbReference type="Proteomes" id="UP000288197">
    <property type="component" value="Unassembled WGS sequence"/>
</dbReference>
<protein>
    <submittedName>
        <fullName evidence="5">Uncharacterized protein</fullName>
    </submittedName>
</protein>
<gene>
    <name evidence="5" type="ORF">CBF32_01185</name>
</gene>
<keyword evidence="4" id="KW-0804">Transcription</keyword>
<dbReference type="Pfam" id="PF04397">
    <property type="entry name" value="LytTR"/>
    <property type="match status" value="1"/>
</dbReference>
<evidence type="ECO:0000256" key="3">
    <source>
        <dbReference type="ARBA" id="ARBA00023125"/>
    </source>
</evidence>
<evidence type="ECO:0000256" key="4">
    <source>
        <dbReference type="ARBA" id="ARBA00023163"/>
    </source>
</evidence>
<name>A0A369B3N8_9ENTE</name>
<dbReference type="PANTHER" id="PTHR37299">
    <property type="entry name" value="TRANSCRIPTIONAL REGULATOR-RELATED"/>
    <property type="match status" value="1"/>
</dbReference>
<dbReference type="GeneID" id="63145475"/>
<sequence>MKVLFEINDRFEEDEIKIYARAMTPMIQEILDICSRDTKLPLLGIKDEQMIPIKESEIIRFFSSDKKTYCHIGNEEVVVKEPLYKLEDRFTNMIRISSSEMINPDYIKNLELSFTGTIKVNFTDGSFSHTSRRYMKEFKRRLGI</sequence>
<dbReference type="InterPro" id="IPR046947">
    <property type="entry name" value="LytR-like"/>
</dbReference>
<dbReference type="Gene3D" id="2.40.50.1020">
    <property type="entry name" value="LytTr DNA-binding domain"/>
    <property type="match status" value="1"/>
</dbReference>
<evidence type="ECO:0000313" key="6">
    <source>
        <dbReference type="Proteomes" id="UP000288197"/>
    </source>
</evidence>
<dbReference type="OrthoDB" id="9808614at2"/>
<keyword evidence="6" id="KW-1185">Reference proteome</keyword>
<comment type="caution">
    <text evidence="5">The sequence shown here is derived from an EMBL/GenBank/DDBJ whole genome shotgun (WGS) entry which is preliminary data.</text>
</comment>
<evidence type="ECO:0000313" key="5">
    <source>
        <dbReference type="EMBL" id="RSU05640.1"/>
    </source>
</evidence>
<dbReference type="RefSeq" id="WP_114288758.1">
    <property type="nucleotide sequence ID" value="NZ_NGJX01000001.1"/>
</dbReference>
<keyword evidence="2" id="KW-0805">Transcription regulation</keyword>
<proteinExistence type="predicted"/>
<organism evidence="5 6">
    <name type="scientific">Vagococcus fluvialis</name>
    <dbReference type="NCBI Taxonomy" id="2738"/>
    <lineage>
        <taxon>Bacteria</taxon>
        <taxon>Bacillati</taxon>
        <taxon>Bacillota</taxon>
        <taxon>Bacilli</taxon>
        <taxon>Lactobacillales</taxon>
        <taxon>Enterococcaceae</taxon>
        <taxon>Vagococcus</taxon>
    </lineage>
</organism>
<reference evidence="5 6" key="1">
    <citation type="submission" date="2017-05" db="EMBL/GenBank/DDBJ databases">
        <title>Vagococcus spp. assemblies.</title>
        <authorList>
            <person name="Gulvik C.A."/>
        </authorList>
    </citation>
    <scope>NUCLEOTIDE SEQUENCE [LARGE SCALE GENOMIC DNA]</scope>
    <source>
        <strain evidence="5 6">NCFB 2497</strain>
    </source>
</reference>
<dbReference type="PROSITE" id="PS50930">
    <property type="entry name" value="HTH_LYTTR"/>
    <property type="match status" value="1"/>
</dbReference>
<keyword evidence="1" id="KW-0963">Cytoplasm</keyword>